<accession>A0A5M8PLX0</accession>
<organism evidence="1 2">
    <name type="scientific">Lasallia pustulata</name>
    <dbReference type="NCBI Taxonomy" id="136370"/>
    <lineage>
        <taxon>Eukaryota</taxon>
        <taxon>Fungi</taxon>
        <taxon>Dikarya</taxon>
        <taxon>Ascomycota</taxon>
        <taxon>Pezizomycotina</taxon>
        <taxon>Lecanoromycetes</taxon>
        <taxon>OSLEUM clade</taxon>
        <taxon>Umbilicariomycetidae</taxon>
        <taxon>Umbilicariales</taxon>
        <taxon>Umbilicariaceae</taxon>
        <taxon>Lasallia</taxon>
    </lineage>
</organism>
<dbReference type="EMBL" id="VXIT01000009">
    <property type="protein sequence ID" value="KAA6410481.1"/>
    <property type="molecule type" value="Genomic_DNA"/>
</dbReference>
<dbReference type="AlphaFoldDB" id="A0A5M8PLX0"/>
<reference evidence="1 2" key="1">
    <citation type="submission" date="2019-09" db="EMBL/GenBank/DDBJ databases">
        <title>The hologenome of the rock-dwelling lichen Lasallia pustulata.</title>
        <authorList>
            <person name="Greshake Tzovaras B."/>
            <person name="Segers F."/>
            <person name="Bicker A."/>
            <person name="Dal Grande F."/>
            <person name="Otte J."/>
            <person name="Hankeln T."/>
            <person name="Schmitt I."/>
            <person name="Ebersberger I."/>
        </authorList>
    </citation>
    <scope>NUCLEOTIDE SEQUENCE [LARGE SCALE GENOMIC DNA]</scope>
    <source>
        <strain evidence="1">A1-1</strain>
    </source>
</reference>
<evidence type="ECO:0000313" key="2">
    <source>
        <dbReference type="Proteomes" id="UP000324767"/>
    </source>
</evidence>
<evidence type="ECO:0000313" key="1">
    <source>
        <dbReference type="EMBL" id="KAA6410481.1"/>
    </source>
</evidence>
<name>A0A5M8PLX0_9LECA</name>
<protein>
    <submittedName>
        <fullName evidence="1">Uncharacterized protein</fullName>
    </submittedName>
</protein>
<gene>
    <name evidence="1" type="ORF">FRX48_05903</name>
</gene>
<dbReference type="Proteomes" id="UP000324767">
    <property type="component" value="Unassembled WGS sequence"/>
</dbReference>
<comment type="caution">
    <text evidence="1">The sequence shown here is derived from an EMBL/GenBank/DDBJ whole genome shotgun (WGS) entry which is preliminary data.</text>
</comment>
<sequence length="65" mass="7069">MTLGQGDTLLRCNDECSTAKDKKFVKMLSMNGLDLKKDVALPGLATKDLAGKEEKTGTRLESPQK</sequence>
<proteinExistence type="predicted"/>